<dbReference type="InterPro" id="IPR048389">
    <property type="entry name" value="YciQ-like_C"/>
</dbReference>
<reference evidence="7" key="1">
    <citation type="submission" date="2017-09" db="EMBL/GenBank/DDBJ databases">
        <title>Depth-based differentiation of microbial function through sediment-hosted aquifers and enrichment of novel symbionts in the deep terrestrial subsurface.</title>
        <authorList>
            <person name="Probst A.J."/>
            <person name="Ladd B."/>
            <person name="Jarett J.K."/>
            <person name="Geller-Mcgrath D.E."/>
            <person name="Sieber C.M.K."/>
            <person name="Emerson J.B."/>
            <person name="Anantharaman K."/>
            <person name="Thomas B.C."/>
            <person name="Malmstrom R."/>
            <person name="Stieglmeier M."/>
            <person name="Klingl A."/>
            <person name="Woyke T."/>
            <person name="Ryan C.M."/>
            <person name="Banfield J.F."/>
        </authorList>
    </citation>
    <scope>NUCLEOTIDE SEQUENCE [LARGE SCALE GENOMIC DNA]</scope>
</reference>
<comment type="caution">
    <text evidence="6">The sequence shown here is derived from an EMBL/GenBank/DDBJ whole genome shotgun (WGS) entry which is preliminary data.</text>
</comment>
<feature type="region of interest" description="Disordered" evidence="1">
    <location>
        <begin position="48"/>
        <end position="76"/>
    </location>
</feature>
<feature type="domain" description="DUF2207" evidence="4">
    <location>
        <begin position="108"/>
        <end position="250"/>
    </location>
</feature>
<dbReference type="Pfam" id="PF09972">
    <property type="entry name" value="DUF2207"/>
    <property type="match status" value="1"/>
</dbReference>
<keyword evidence="3" id="KW-0732">Signal</keyword>
<dbReference type="AlphaFoldDB" id="A0A2H0V4S9"/>
<dbReference type="Proteomes" id="UP000229901">
    <property type="component" value="Unassembled WGS sequence"/>
</dbReference>
<dbReference type="Pfam" id="PF20990">
    <property type="entry name" value="DUF2207_C"/>
    <property type="match status" value="1"/>
</dbReference>
<name>A0A2H0V4S9_9BACT</name>
<evidence type="ECO:0000259" key="5">
    <source>
        <dbReference type="Pfam" id="PF20990"/>
    </source>
</evidence>
<dbReference type="EMBL" id="PFAP01000019">
    <property type="protein sequence ID" value="PIR94097.1"/>
    <property type="molecule type" value="Genomic_DNA"/>
</dbReference>
<organism evidence="6 7">
    <name type="scientific">Candidatus Falkowbacteria bacterium CG10_big_fil_rev_8_21_14_0_10_39_11</name>
    <dbReference type="NCBI Taxonomy" id="1974565"/>
    <lineage>
        <taxon>Bacteria</taxon>
        <taxon>Candidatus Falkowiibacteriota</taxon>
    </lineage>
</organism>
<sequence>MKKLLIIFILFVLPAFIIQPVVAQDAYPPVNYDEVTIPANARPDFSLSENPDFESGLNEPGDNSVAPTDASITDLPPTDSSDIEAGLYVDDPNYGLTLVGSWYNWILEDFTAEYHVNTDSTIDVRETILADFLQPQHGIYRYIPIQYKDGQGFNYKLRVGNVSVSDKNGIGRNIAERGYNPLYLKIGDPDFTVTGLQTYVINYNVTRGIRYFDDHDELYFNITGHDWDTYIANASATVSFDRPMTDDFRYTCYVGALGSNSSEFCDVKQVAADKIEFTATKSLLYDDPAEDFTIAVWLPKGFVVPPTTNQTIIWWLQDNWGLFLAPIIFVLMFWLWRRKGRDPKFTKTVIAQYSENSELSPIVADVLLHDKDMDTKAISAEIVYLASHGYLTIREILKENKNKVEDYELTKIKEPDEKLKKFQKILMFKLFNYGTDGKVKLKADLEKKFYNALPKIKQELKAEIKPYYTTSPEWKIGFMVIGGMMAGFGLVMGLSFSRLDIIIGLILGGLFVMIFGWFMAKKTSAGQDLAWYAAGLKEFIKVTDQDRAKFYEDHNMFVKGLPYAMVFGLADKWGKAFDGIYLDQPDWYQTTRLGTFNTILFASSLSSFSSTSSSHGFAAPSSSSGFGGGAGGGFGGGGGGSW</sequence>
<feature type="transmembrane region" description="Helical" evidence="2">
    <location>
        <begin position="501"/>
        <end position="520"/>
    </location>
</feature>
<evidence type="ECO:0000313" key="6">
    <source>
        <dbReference type="EMBL" id="PIR94097.1"/>
    </source>
</evidence>
<feature type="domain" description="Predicted membrane protein YciQ-like C-terminal" evidence="5">
    <location>
        <begin position="358"/>
        <end position="577"/>
    </location>
</feature>
<feature type="transmembrane region" description="Helical" evidence="2">
    <location>
        <begin position="476"/>
        <end position="495"/>
    </location>
</feature>
<keyword evidence="2" id="KW-0812">Transmembrane</keyword>
<keyword evidence="2" id="KW-0472">Membrane</keyword>
<accession>A0A2H0V4S9</accession>
<evidence type="ECO:0008006" key="8">
    <source>
        <dbReference type="Google" id="ProtNLM"/>
    </source>
</evidence>
<feature type="transmembrane region" description="Helical" evidence="2">
    <location>
        <begin position="312"/>
        <end position="336"/>
    </location>
</feature>
<feature type="signal peptide" evidence="3">
    <location>
        <begin position="1"/>
        <end position="23"/>
    </location>
</feature>
<gene>
    <name evidence="6" type="ORF">COT97_03140</name>
</gene>
<evidence type="ECO:0000259" key="4">
    <source>
        <dbReference type="Pfam" id="PF09972"/>
    </source>
</evidence>
<dbReference type="InterPro" id="IPR018702">
    <property type="entry name" value="DUF2207"/>
</dbReference>
<keyword evidence="2" id="KW-1133">Transmembrane helix</keyword>
<evidence type="ECO:0000256" key="1">
    <source>
        <dbReference type="SAM" id="MobiDB-lite"/>
    </source>
</evidence>
<protein>
    <recommendedName>
        <fullName evidence="8">DUF2207 domain-containing protein</fullName>
    </recommendedName>
</protein>
<proteinExistence type="predicted"/>
<evidence type="ECO:0000256" key="2">
    <source>
        <dbReference type="SAM" id="Phobius"/>
    </source>
</evidence>
<feature type="chain" id="PRO_5013897200" description="DUF2207 domain-containing protein" evidence="3">
    <location>
        <begin position="24"/>
        <end position="642"/>
    </location>
</feature>
<evidence type="ECO:0000256" key="3">
    <source>
        <dbReference type="SAM" id="SignalP"/>
    </source>
</evidence>
<evidence type="ECO:0000313" key="7">
    <source>
        <dbReference type="Proteomes" id="UP000229901"/>
    </source>
</evidence>